<dbReference type="EMBL" id="BJWL01000013">
    <property type="protein sequence ID" value="GFY99884.1"/>
    <property type="molecule type" value="Genomic_DNA"/>
</dbReference>
<name>A0A7J0FMF0_9ERIC</name>
<reference evidence="1 2" key="1">
    <citation type="submission" date="2019-07" db="EMBL/GenBank/DDBJ databases">
        <title>De Novo Assembly of kiwifruit Actinidia rufa.</title>
        <authorList>
            <person name="Sugita-Konishi S."/>
            <person name="Sato K."/>
            <person name="Mori E."/>
            <person name="Abe Y."/>
            <person name="Kisaki G."/>
            <person name="Hamano K."/>
            <person name="Suezawa K."/>
            <person name="Otani M."/>
            <person name="Fukuda T."/>
            <person name="Manabe T."/>
            <person name="Gomi K."/>
            <person name="Tabuchi M."/>
            <person name="Akimitsu K."/>
            <person name="Kataoka I."/>
        </authorList>
    </citation>
    <scope>NUCLEOTIDE SEQUENCE [LARGE SCALE GENOMIC DNA]</scope>
    <source>
        <strain evidence="2">cv. Fuchu</strain>
    </source>
</reference>
<dbReference type="OrthoDB" id="692779at2759"/>
<dbReference type="Proteomes" id="UP000585474">
    <property type="component" value="Unassembled WGS sequence"/>
</dbReference>
<sequence>MGTDLAGRHGRSSYFFGCMSPSCVPVHEEYSRIRLSSNSTGNKSRKWQKLIKRLVRESKSIYGCNKPPTFQYDAISYSQNFDEGCHKEEYQYHCPRVVREFRCYADNKVEFSLER</sequence>
<gene>
    <name evidence="1" type="ORF">Acr_13g0012840</name>
</gene>
<accession>A0A7J0FMF0</accession>
<evidence type="ECO:0000313" key="2">
    <source>
        <dbReference type="Proteomes" id="UP000585474"/>
    </source>
</evidence>
<comment type="caution">
    <text evidence="1">The sequence shown here is derived from an EMBL/GenBank/DDBJ whole genome shotgun (WGS) entry which is preliminary data.</text>
</comment>
<dbReference type="AlphaFoldDB" id="A0A7J0FMF0"/>
<proteinExistence type="predicted"/>
<organism evidence="1 2">
    <name type="scientific">Actinidia rufa</name>
    <dbReference type="NCBI Taxonomy" id="165716"/>
    <lineage>
        <taxon>Eukaryota</taxon>
        <taxon>Viridiplantae</taxon>
        <taxon>Streptophyta</taxon>
        <taxon>Embryophyta</taxon>
        <taxon>Tracheophyta</taxon>
        <taxon>Spermatophyta</taxon>
        <taxon>Magnoliopsida</taxon>
        <taxon>eudicotyledons</taxon>
        <taxon>Gunneridae</taxon>
        <taxon>Pentapetalae</taxon>
        <taxon>asterids</taxon>
        <taxon>Ericales</taxon>
        <taxon>Actinidiaceae</taxon>
        <taxon>Actinidia</taxon>
    </lineage>
</organism>
<evidence type="ECO:0000313" key="1">
    <source>
        <dbReference type="EMBL" id="GFY99884.1"/>
    </source>
</evidence>
<protein>
    <submittedName>
        <fullName evidence="1">Uncharacterized protein</fullName>
    </submittedName>
</protein>
<keyword evidence="2" id="KW-1185">Reference proteome</keyword>